<gene>
    <name evidence="5" type="ORF">TRFO_25268</name>
</gene>
<feature type="domain" description="Chromo" evidence="4">
    <location>
        <begin position="7"/>
        <end position="57"/>
    </location>
</feature>
<feature type="compositionally biased region" description="Basic and acidic residues" evidence="3">
    <location>
        <begin position="101"/>
        <end position="110"/>
    </location>
</feature>
<dbReference type="GO" id="GO:0005634">
    <property type="term" value="C:nucleus"/>
    <property type="evidence" value="ECO:0007669"/>
    <property type="project" value="UniProtKB-SubCell"/>
</dbReference>
<evidence type="ECO:0000313" key="6">
    <source>
        <dbReference type="Proteomes" id="UP000179807"/>
    </source>
</evidence>
<dbReference type="OrthoDB" id="1918685at2759"/>
<feature type="compositionally biased region" description="Basic residues" evidence="3">
    <location>
        <begin position="161"/>
        <end position="173"/>
    </location>
</feature>
<dbReference type="InterPro" id="IPR051219">
    <property type="entry name" value="Heterochromatin_chromo-domain"/>
</dbReference>
<reference evidence="5" key="1">
    <citation type="submission" date="2016-10" db="EMBL/GenBank/DDBJ databases">
        <authorList>
            <person name="Benchimol M."/>
            <person name="Almeida L.G."/>
            <person name="Vasconcelos A.T."/>
            <person name="Perreira-Neves A."/>
            <person name="Rosa I.A."/>
            <person name="Tasca T."/>
            <person name="Bogo M.R."/>
            <person name="de Souza W."/>
        </authorList>
    </citation>
    <scope>NUCLEOTIDE SEQUENCE [LARGE SCALE GENOMIC DNA]</scope>
    <source>
        <strain evidence="5">K</strain>
    </source>
</reference>
<keyword evidence="6" id="KW-1185">Reference proteome</keyword>
<dbReference type="EMBL" id="MLAK01000719">
    <property type="protein sequence ID" value="OHT06653.1"/>
    <property type="molecule type" value="Genomic_DNA"/>
</dbReference>
<dbReference type="Pfam" id="PF00385">
    <property type="entry name" value="Chromo"/>
    <property type="match status" value="1"/>
</dbReference>
<dbReference type="GeneID" id="94838951"/>
<sequence length="224" mass="25901">MSESEEYEIESICGFQIIQGKKKYFIKWKNYDEEGNTWEFEENLKCPELIEKYNEEHADEVKEIIAQAEAASKRKAGPKSKCPPKSNESPTDTAKPNKVTDQNKKEIPKIDEDEFNKEAELEEEEINEPQSEDADEEIDSKPKRKIGRARKDAKPKSDKKPKTKTKKTPKPKPQKALGKITGMFKYHNRIYYEYESPGGKRQELLSVSINPNIVINFLESKISE</sequence>
<dbReference type="PROSITE" id="PS50013">
    <property type="entry name" value="CHROMO_2"/>
    <property type="match status" value="1"/>
</dbReference>
<evidence type="ECO:0000259" key="4">
    <source>
        <dbReference type="PROSITE" id="PS50013"/>
    </source>
</evidence>
<comment type="subcellular location">
    <subcellularLocation>
        <location evidence="1">Nucleus</location>
    </subcellularLocation>
</comment>
<dbReference type="SMART" id="SM00298">
    <property type="entry name" value="CHROMO"/>
    <property type="match status" value="1"/>
</dbReference>
<dbReference type="Proteomes" id="UP000179807">
    <property type="component" value="Unassembled WGS sequence"/>
</dbReference>
<proteinExistence type="predicted"/>
<keyword evidence="2" id="KW-0539">Nucleus</keyword>
<dbReference type="InterPro" id="IPR023780">
    <property type="entry name" value="Chromo_domain"/>
</dbReference>
<protein>
    <recommendedName>
        <fullName evidence="4">Chromo domain-containing protein</fullName>
    </recommendedName>
</protein>
<dbReference type="SUPFAM" id="SSF54160">
    <property type="entry name" value="Chromo domain-like"/>
    <property type="match status" value="1"/>
</dbReference>
<dbReference type="RefSeq" id="XP_068359789.1">
    <property type="nucleotide sequence ID" value="XM_068504247.1"/>
</dbReference>
<evidence type="ECO:0000256" key="3">
    <source>
        <dbReference type="SAM" id="MobiDB-lite"/>
    </source>
</evidence>
<dbReference type="InterPro" id="IPR000953">
    <property type="entry name" value="Chromo/chromo_shadow_dom"/>
</dbReference>
<evidence type="ECO:0000313" key="5">
    <source>
        <dbReference type="EMBL" id="OHT06653.1"/>
    </source>
</evidence>
<feature type="compositionally biased region" description="Basic and acidic residues" evidence="3">
    <location>
        <begin position="149"/>
        <end position="160"/>
    </location>
</feature>
<organism evidence="5 6">
    <name type="scientific">Tritrichomonas foetus</name>
    <dbReference type="NCBI Taxonomy" id="1144522"/>
    <lineage>
        <taxon>Eukaryota</taxon>
        <taxon>Metamonada</taxon>
        <taxon>Parabasalia</taxon>
        <taxon>Tritrichomonadida</taxon>
        <taxon>Tritrichomonadidae</taxon>
        <taxon>Tritrichomonas</taxon>
    </lineage>
</organism>
<dbReference type="AlphaFoldDB" id="A0A1J4KB14"/>
<dbReference type="Gene3D" id="2.40.50.40">
    <property type="match status" value="1"/>
</dbReference>
<dbReference type="PANTHER" id="PTHR22812">
    <property type="entry name" value="CHROMOBOX PROTEIN"/>
    <property type="match status" value="1"/>
</dbReference>
<evidence type="ECO:0000256" key="2">
    <source>
        <dbReference type="ARBA" id="ARBA00023242"/>
    </source>
</evidence>
<comment type="caution">
    <text evidence="5">The sequence shown here is derived from an EMBL/GenBank/DDBJ whole genome shotgun (WGS) entry which is preliminary data.</text>
</comment>
<name>A0A1J4KB14_9EUKA</name>
<evidence type="ECO:0000256" key="1">
    <source>
        <dbReference type="ARBA" id="ARBA00004123"/>
    </source>
</evidence>
<feature type="region of interest" description="Disordered" evidence="3">
    <location>
        <begin position="64"/>
        <end position="181"/>
    </location>
</feature>
<dbReference type="VEuPathDB" id="TrichDB:TRFO_25268"/>
<feature type="compositionally biased region" description="Acidic residues" evidence="3">
    <location>
        <begin position="111"/>
        <end position="138"/>
    </location>
</feature>
<accession>A0A1J4KB14</accession>
<dbReference type="InterPro" id="IPR016197">
    <property type="entry name" value="Chromo-like_dom_sf"/>
</dbReference>